<evidence type="ECO:0000313" key="4">
    <source>
        <dbReference type="EMBL" id="RHK53020.1"/>
    </source>
</evidence>
<organism evidence="4 5">
    <name type="scientific">Leyella stercorea</name>
    <dbReference type="NCBI Taxonomy" id="363265"/>
    <lineage>
        <taxon>Bacteria</taxon>
        <taxon>Pseudomonadati</taxon>
        <taxon>Bacteroidota</taxon>
        <taxon>Bacteroidia</taxon>
        <taxon>Bacteroidales</taxon>
        <taxon>Prevotellaceae</taxon>
        <taxon>Leyella</taxon>
    </lineage>
</organism>
<feature type="transmembrane region" description="Helical" evidence="1">
    <location>
        <begin position="183"/>
        <end position="205"/>
    </location>
</feature>
<feature type="signal peptide" evidence="2">
    <location>
        <begin position="1"/>
        <end position="19"/>
    </location>
</feature>
<feature type="chain" id="PRO_5018716804" evidence="2">
    <location>
        <begin position="20"/>
        <end position="302"/>
    </location>
</feature>
<dbReference type="Pfam" id="PF04536">
    <property type="entry name" value="TPM_phosphatase"/>
    <property type="match status" value="1"/>
</dbReference>
<keyword evidence="1" id="KW-0472">Membrane</keyword>
<sequence length="302" mass="32377">MKRLIGLVLFLLVATLSFATGEEKQYTLQDVPNVRLNDARQYVSDPSHILSGSACDTINAVLGRLEASTGIETAVVMLPSIGEEDIFNFAHELFRQWGIGKQKSNNGLLILFVADQRKVRFTVGYGLEGTMTDAMSKRIQMQRMVPRFKAGDWDGGMVDGVRAAAQVLDGSMQPEPTDDDEDMLVGIIALLIIIGIAIFVIFLVGEAQRCPKCRKKGVKRVAQQVLRLSNGRRVRRTTFLCPHCGHTFTRDENIDDSGNAAAFITGAMLGGMGRRGGGFGGGISGGSFGGGSTGGGGSTSGW</sequence>
<protein>
    <submittedName>
        <fullName evidence="4">TPM domain-containing protein</fullName>
    </submittedName>
</protein>
<dbReference type="PANTHER" id="PTHR30373:SF2">
    <property type="entry name" value="UPF0603 PROTEIN YGCG"/>
    <property type="match status" value="1"/>
</dbReference>
<reference evidence="4 5" key="1">
    <citation type="submission" date="2018-08" db="EMBL/GenBank/DDBJ databases">
        <title>A genome reference for cultivated species of the human gut microbiota.</title>
        <authorList>
            <person name="Zou Y."/>
            <person name="Xue W."/>
            <person name="Luo G."/>
        </authorList>
    </citation>
    <scope>NUCLEOTIDE SEQUENCE [LARGE SCALE GENOMIC DNA]</scope>
    <source>
        <strain evidence="4 5">AF42-9</strain>
    </source>
</reference>
<evidence type="ECO:0000313" key="5">
    <source>
        <dbReference type="Proteomes" id="UP000286598"/>
    </source>
</evidence>
<dbReference type="AlphaFoldDB" id="A0A3R6IWQ6"/>
<keyword evidence="1" id="KW-0812">Transmembrane</keyword>
<keyword evidence="2" id="KW-0732">Signal</keyword>
<evidence type="ECO:0000256" key="1">
    <source>
        <dbReference type="SAM" id="Phobius"/>
    </source>
</evidence>
<evidence type="ECO:0000256" key="2">
    <source>
        <dbReference type="SAM" id="SignalP"/>
    </source>
</evidence>
<dbReference type="Gene3D" id="3.10.310.50">
    <property type="match status" value="1"/>
</dbReference>
<dbReference type="Proteomes" id="UP000286598">
    <property type="component" value="Unassembled WGS sequence"/>
</dbReference>
<dbReference type="PANTHER" id="PTHR30373">
    <property type="entry name" value="UPF0603 PROTEIN YGCG"/>
    <property type="match status" value="1"/>
</dbReference>
<evidence type="ECO:0000259" key="3">
    <source>
        <dbReference type="Pfam" id="PF04536"/>
    </source>
</evidence>
<name>A0A3R6IWQ6_9BACT</name>
<proteinExistence type="predicted"/>
<gene>
    <name evidence="4" type="ORF">DW060_00715</name>
</gene>
<keyword evidence="5" id="KW-1185">Reference proteome</keyword>
<comment type="caution">
    <text evidence="4">The sequence shown here is derived from an EMBL/GenBank/DDBJ whole genome shotgun (WGS) entry which is preliminary data.</text>
</comment>
<dbReference type="EMBL" id="QRNO01000002">
    <property type="protein sequence ID" value="RHK53020.1"/>
    <property type="molecule type" value="Genomic_DNA"/>
</dbReference>
<keyword evidence="1" id="KW-1133">Transmembrane helix</keyword>
<dbReference type="InterPro" id="IPR007621">
    <property type="entry name" value="TPM_dom"/>
</dbReference>
<accession>A0A3R6IWQ6</accession>
<feature type="domain" description="TPM" evidence="3">
    <location>
        <begin position="43"/>
        <end position="166"/>
    </location>
</feature>